<feature type="chain" id="PRO_5039100696" description="DUF1266 domain-containing protein" evidence="1">
    <location>
        <begin position="27"/>
        <end position="247"/>
    </location>
</feature>
<evidence type="ECO:0000313" key="3">
    <source>
        <dbReference type="EMBL" id="KSV57741.1"/>
    </source>
</evidence>
<gene>
    <name evidence="3" type="ORF">ASU35_15280</name>
</gene>
<feature type="domain" description="DUF1266" evidence="2">
    <location>
        <begin position="74"/>
        <end position="236"/>
    </location>
</feature>
<dbReference type="PROSITE" id="PS51257">
    <property type="entry name" value="PROKAR_LIPOPROTEIN"/>
    <property type="match status" value="1"/>
</dbReference>
<proteinExistence type="predicted"/>
<evidence type="ECO:0000313" key="4">
    <source>
        <dbReference type="Proteomes" id="UP000054874"/>
    </source>
</evidence>
<name>A0A0V8QAX6_9FIRM</name>
<dbReference type="RefSeq" id="WP_058354011.1">
    <property type="nucleotide sequence ID" value="NZ_CABMMD010000202.1"/>
</dbReference>
<comment type="caution">
    <text evidence="3">The sequence shown here is derived from an EMBL/GenBank/DDBJ whole genome shotgun (WGS) entry which is preliminary data.</text>
</comment>
<evidence type="ECO:0000256" key="1">
    <source>
        <dbReference type="SAM" id="SignalP"/>
    </source>
</evidence>
<keyword evidence="1" id="KW-0732">Signal</keyword>
<dbReference type="STRING" id="290052.ASU35_15280"/>
<dbReference type="EMBL" id="LNAM01000202">
    <property type="protein sequence ID" value="KSV57741.1"/>
    <property type="molecule type" value="Genomic_DNA"/>
</dbReference>
<protein>
    <recommendedName>
        <fullName evidence="2">DUF1266 domain-containing protein</fullName>
    </recommendedName>
</protein>
<sequence>MKTKQMMISMLLCLTLLLAGCGAKTATDEGLSLTDTIRWFNASYAILTEVNGLDYNRFAGAPANATMKQLEIASLEKWWGVTDRISADKTLDWILSEGHRTQFAEDMVYLQEAGLGEVEDRERFFLENSDLSSDEVQQIISQYEMYEQYGENAIAGWDYCRALNLLSFYYLAGYYSEEEALDKSLEIAQMVQPLYESWDDLIKSYLRGYEYWAEESSAERQAIYEELKARDDNPYQVDFKTELTKTW</sequence>
<dbReference type="AlphaFoldDB" id="A0A0V8QAX6"/>
<dbReference type="Pfam" id="PF06889">
    <property type="entry name" value="DUF1266"/>
    <property type="match status" value="1"/>
</dbReference>
<dbReference type="Proteomes" id="UP000054874">
    <property type="component" value="Unassembled WGS sequence"/>
</dbReference>
<feature type="signal peptide" evidence="1">
    <location>
        <begin position="1"/>
        <end position="26"/>
    </location>
</feature>
<organism evidence="3 4">
    <name type="scientific">Acetivibrio ethanolgignens</name>
    <dbReference type="NCBI Taxonomy" id="290052"/>
    <lineage>
        <taxon>Bacteria</taxon>
        <taxon>Bacillati</taxon>
        <taxon>Bacillota</taxon>
        <taxon>Clostridia</taxon>
        <taxon>Eubacteriales</taxon>
        <taxon>Oscillospiraceae</taxon>
        <taxon>Acetivibrio</taxon>
    </lineage>
</organism>
<reference evidence="3 4" key="1">
    <citation type="submission" date="2015-11" db="EMBL/GenBank/DDBJ databases">
        <title>Butyribacter intestini gen. nov., sp. nov., a butyric acid-producing bacterium of the family Lachnospiraceae isolated from the human faeces.</title>
        <authorList>
            <person name="Zou Y."/>
            <person name="Xue W."/>
            <person name="Luo G."/>
            <person name="Lv M."/>
        </authorList>
    </citation>
    <scope>NUCLEOTIDE SEQUENCE [LARGE SCALE GENOMIC DNA]</scope>
    <source>
        <strain evidence="3 4">ACET-33324</strain>
    </source>
</reference>
<dbReference type="OrthoDB" id="6820768at2"/>
<accession>A0A0V8QAX6</accession>
<evidence type="ECO:0000259" key="2">
    <source>
        <dbReference type="Pfam" id="PF06889"/>
    </source>
</evidence>
<dbReference type="InterPro" id="IPR009677">
    <property type="entry name" value="DUF1266"/>
</dbReference>
<keyword evidence="4" id="KW-1185">Reference proteome</keyword>